<evidence type="ECO:0000313" key="5">
    <source>
        <dbReference type="Proteomes" id="UP000573729"/>
    </source>
</evidence>
<feature type="domain" description="N-acetyltransferase" evidence="3">
    <location>
        <begin position="20"/>
        <end position="177"/>
    </location>
</feature>
<proteinExistence type="predicted"/>
<dbReference type="InterPro" id="IPR000182">
    <property type="entry name" value="GNAT_dom"/>
</dbReference>
<organism evidence="4 5">
    <name type="scientific">Microbacterium marinum</name>
    <dbReference type="NCBI Taxonomy" id="421115"/>
    <lineage>
        <taxon>Bacteria</taxon>
        <taxon>Bacillati</taxon>
        <taxon>Actinomycetota</taxon>
        <taxon>Actinomycetes</taxon>
        <taxon>Micrococcales</taxon>
        <taxon>Microbacteriaceae</taxon>
        <taxon>Microbacterium</taxon>
    </lineage>
</organism>
<sequence length="177" mass="19036">MTAPAVRRIGLAEWREVRDLRLRAVSDPDAAIAFLTTRDEEERRGDTFWQERAAGGALSDDAAQFVAEQDGEWVGTATVLVRRGGDVDHLGRAVPAPRADLVGVYLAPDARGRGVFAELCAAAARFAAERGADALTLDVHADNVRARAAYAKVGFTPTGETFTGSIGDELVMRMPLR</sequence>
<dbReference type="Gene3D" id="3.40.630.30">
    <property type="match status" value="1"/>
</dbReference>
<dbReference type="SUPFAM" id="SSF55729">
    <property type="entry name" value="Acyl-CoA N-acyltransferases (Nat)"/>
    <property type="match status" value="1"/>
</dbReference>
<accession>A0A7W7BR50</accession>
<keyword evidence="2" id="KW-0012">Acyltransferase</keyword>
<protein>
    <submittedName>
        <fullName evidence="4">GNAT superfamily N-acetyltransferase</fullName>
    </submittedName>
</protein>
<keyword evidence="5" id="KW-1185">Reference proteome</keyword>
<evidence type="ECO:0000256" key="1">
    <source>
        <dbReference type="ARBA" id="ARBA00022679"/>
    </source>
</evidence>
<dbReference type="InterPro" id="IPR050832">
    <property type="entry name" value="Bact_Acetyltransf"/>
</dbReference>
<dbReference type="Proteomes" id="UP000573729">
    <property type="component" value="Unassembled WGS sequence"/>
</dbReference>
<keyword evidence="1 4" id="KW-0808">Transferase</keyword>
<name>A0A7W7BR50_9MICO</name>
<gene>
    <name evidence="4" type="ORF">BKA24_002026</name>
</gene>
<dbReference type="PANTHER" id="PTHR43877:SF1">
    <property type="entry name" value="ACETYLTRANSFERASE"/>
    <property type="match status" value="1"/>
</dbReference>
<evidence type="ECO:0000259" key="3">
    <source>
        <dbReference type="PROSITE" id="PS51186"/>
    </source>
</evidence>
<dbReference type="CDD" id="cd04301">
    <property type="entry name" value="NAT_SF"/>
    <property type="match status" value="1"/>
</dbReference>
<dbReference type="GO" id="GO:0016747">
    <property type="term" value="F:acyltransferase activity, transferring groups other than amino-acyl groups"/>
    <property type="evidence" value="ECO:0007669"/>
    <property type="project" value="InterPro"/>
</dbReference>
<dbReference type="PROSITE" id="PS51186">
    <property type="entry name" value="GNAT"/>
    <property type="match status" value="1"/>
</dbReference>
<comment type="caution">
    <text evidence="4">The sequence shown here is derived from an EMBL/GenBank/DDBJ whole genome shotgun (WGS) entry which is preliminary data.</text>
</comment>
<dbReference type="EMBL" id="JACHMD010000001">
    <property type="protein sequence ID" value="MBB4667317.1"/>
    <property type="molecule type" value="Genomic_DNA"/>
</dbReference>
<evidence type="ECO:0000313" key="4">
    <source>
        <dbReference type="EMBL" id="MBB4667317.1"/>
    </source>
</evidence>
<dbReference type="PANTHER" id="PTHR43877">
    <property type="entry name" value="AMINOALKYLPHOSPHONATE N-ACETYLTRANSFERASE-RELATED-RELATED"/>
    <property type="match status" value="1"/>
</dbReference>
<reference evidence="4 5" key="1">
    <citation type="submission" date="2020-08" db="EMBL/GenBank/DDBJ databases">
        <title>Sequencing the genomes of 1000 actinobacteria strains.</title>
        <authorList>
            <person name="Klenk H.-P."/>
        </authorList>
    </citation>
    <scope>NUCLEOTIDE SEQUENCE [LARGE SCALE GENOMIC DNA]</scope>
    <source>
        <strain evidence="4 5">DSM 24947</strain>
    </source>
</reference>
<dbReference type="Pfam" id="PF00583">
    <property type="entry name" value="Acetyltransf_1"/>
    <property type="match status" value="1"/>
</dbReference>
<dbReference type="AlphaFoldDB" id="A0A7W7BR50"/>
<dbReference type="InterPro" id="IPR016181">
    <property type="entry name" value="Acyl_CoA_acyltransferase"/>
</dbReference>
<dbReference type="RefSeq" id="WP_184217683.1">
    <property type="nucleotide sequence ID" value="NZ_JACHMD010000001.1"/>
</dbReference>
<evidence type="ECO:0000256" key="2">
    <source>
        <dbReference type="ARBA" id="ARBA00023315"/>
    </source>
</evidence>